<evidence type="ECO:0000259" key="3">
    <source>
        <dbReference type="Pfam" id="PF22124"/>
    </source>
</evidence>
<dbReference type="PANTHER" id="PTHR31084">
    <property type="entry name" value="ALPHA-L-FUCOSIDASE 2"/>
    <property type="match status" value="1"/>
</dbReference>
<dbReference type="Proteomes" id="UP000287533">
    <property type="component" value="Unassembled WGS sequence"/>
</dbReference>
<accession>A0A430FKN4</accession>
<dbReference type="SUPFAM" id="SSF48208">
    <property type="entry name" value="Six-hairpin glycosidases"/>
    <property type="match status" value="1"/>
</dbReference>
<reference evidence="4 5" key="1">
    <citation type="submission" date="2018-09" db="EMBL/GenBank/DDBJ databases">
        <title>Characterization of the phylogenetic diversity of five novel species belonging to the genus Bifidobacterium.</title>
        <authorList>
            <person name="Lugli G.A."/>
            <person name="Duranti S."/>
            <person name="Milani C."/>
        </authorList>
    </citation>
    <scope>NUCLEOTIDE SEQUENCE [LARGE SCALE GENOMIC DNA]</scope>
    <source>
        <strain evidence="4 5">2034B</strain>
    </source>
</reference>
<dbReference type="AlphaFoldDB" id="A0A430FKN4"/>
<dbReference type="InterPro" id="IPR054363">
    <property type="entry name" value="GH95_cat"/>
</dbReference>
<dbReference type="InterPro" id="IPR012341">
    <property type="entry name" value="6hp_glycosidase-like_sf"/>
</dbReference>
<dbReference type="OrthoDB" id="9802600at2"/>
<dbReference type="InterPro" id="IPR027414">
    <property type="entry name" value="GH95_N_dom"/>
</dbReference>
<dbReference type="Pfam" id="PF21307">
    <property type="entry name" value="Glyco_hydro_95_C"/>
    <property type="match status" value="1"/>
</dbReference>
<gene>
    <name evidence="4" type="ORF">D2E25_1274</name>
</gene>
<comment type="caution">
    <text evidence="4">The sequence shown here is derived from an EMBL/GenBank/DDBJ whole genome shotgun (WGS) entry which is preliminary data.</text>
</comment>
<sequence length="848" mass="92287">MRMTSCKPAEHWVEGMPLGNGRLGAMWYGRIGHSVLAINEDTLWSGYPKDVPSHLDPATIRKAAQLATQGQYVEADRLIGERTWKDADVQMPEPFGNLHVDYLDADDWHIDALTNTAATHESAQPYWRELNLASALACEHIQPSAHPAIDIDAFCSAPDDMLVYHAVSTELFSCTVTFSGGFITDTRTIIEPNTTANNTACARINVLGQCPGRNIATLADMGEHPWEPESQAVGMGYAGIAMINVTAASATPALEATQNGLICHDVTEVTIRLVVATGFTGSDQEPERDSEQVLHTLFDRSRAALSVRPDMRVLRERHSADYRQYCDRVTVHIGESSSADSTIDVAAAMDAVAEAVQDRVASDARSVDAAAVNAHMAALCETLFDFGRYLLISSSRPGNQPAHLQGLWSDEKIPPWCGDYTVNINTEMNYWMTGPCALHELIEPLARMNRELLNTGAQAARNVFGAPGSAVFHNTDLWRKATPANGDPMWAFWPFGQAWMCRNLFDDYLFYPDDTDYLASIWPILRESARFCLSQLTQTEYGLAIVPATSPENQFVIDGVQASVARCTEDTLAIVRNLFADVLEAAQHLDADTVQADIDLIEDVRHALPRIVPMRIAPNGTVLEWDAPLEEADPKHRHLSHLYELHPGTGLGDAALRDDHTGDSTVLSAAHAAGPDVRALRHAAYATMIRRGADGSGWSIVWRMLMWARLGDGERALDAIRHLLRHVPAGAEAAVRGGGLYASGLCAHPPFQIDGNLGFSAACAEMLVQSHGGVVRLLPALPGEWPVGSAYGLKARGGITVEELHWRDGVVTCRLSGPADLPIRVAVGGHAPHDSVLSDGELTLKETL</sequence>
<dbReference type="Pfam" id="PF22124">
    <property type="entry name" value="Glyco_hydro_95_cat"/>
    <property type="match status" value="1"/>
</dbReference>
<keyword evidence="5" id="KW-1185">Reference proteome</keyword>
<dbReference type="EMBL" id="QXGL01000003">
    <property type="protein sequence ID" value="RSX53301.1"/>
    <property type="molecule type" value="Genomic_DNA"/>
</dbReference>
<evidence type="ECO:0000313" key="5">
    <source>
        <dbReference type="Proteomes" id="UP000287533"/>
    </source>
</evidence>
<proteinExistence type="predicted"/>
<dbReference type="PANTHER" id="PTHR31084:SF3">
    <property type="entry name" value="ALPHA-FUCOSIDASE A"/>
    <property type="match status" value="1"/>
</dbReference>
<dbReference type="Gene3D" id="1.50.10.10">
    <property type="match status" value="1"/>
</dbReference>
<evidence type="ECO:0000313" key="4">
    <source>
        <dbReference type="EMBL" id="RSX53301.1"/>
    </source>
</evidence>
<protein>
    <submittedName>
        <fullName evidence="4">Alpha-galactosidase</fullName>
    </submittedName>
</protein>
<organism evidence="4 5">
    <name type="scientific">Bifidobacterium goeldii</name>
    <dbReference type="NCBI Taxonomy" id="2306975"/>
    <lineage>
        <taxon>Bacteria</taxon>
        <taxon>Bacillati</taxon>
        <taxon>Actinomycetota</taxon>
        <taxon>Actinomycetes</taxon>
        <taxon>Bifidobacteriales</taxon>
        <taxon>Bifidobacteriaceae</taxon>
        <taxon>Bifidobacterium</taxon>
    </lineage>
</organism>
<feature type="domain" description="Glycosyl hydrolase family 95 catalytic" evidence="3">
    <location>
        <begin position="312"/>
        <end position="767"/>
    </location>
</feature>
<dbReference type="InterPro" id="IPR049053">
    <property type="entry name" value="AFCA-like_C"/>
</dbReference>
<name>A0A430FKN4_9BIFI</name>
<dbReference type="GO" id="GO:0005975">
    <property type="term" value="P:carbohydrate metabolic process"/>
    <property type="evidence" value="ECO:0007669"/>
    <property type="project" value="InterPro"/>
</dbReference>
<dbReference type="InterPro" id="IPR008928">
    <property type="entry name" value="6-hairpin_glycosidase_sf"/>
</dbReference>
<feature type="domain" description="Alpha fucosidase A-like C-terminal" evidence="2">
    <location>
        <begin position="769"/>
        <end position="812"/>
    </location>
</feature>
<evidence type="ECO:0000259" key="2">
    <source>
        <dbReference type="Pfam" id="PF21307"/>
    </source>
</evidence>
<feature type="domain" description="Glycosyl hydrolase family 95 N-terminal" evidence="1">
    <location>
        <begin position="5"/>
        <end position="281"/>
    </location>
</feature>
<dbReference type="InterPro" id="IPR016518">
    <property type="entry name" value="Alpha-L-fucosidase"/>
</dbReference>
<dbReference type="GO" id="GO:0004560">
    <property type="term" value="F:alpha-L-fucosidase activity"/>
    <property type="evidence" value="ECO:0007669"/>
    <property type="project" value="InterPro"/>
</dbReference>
<dbReference type="PIRSF" id="PIRSF007663">
    <property type="entry name" value="UCP007663"/>
    <property type="match status" value="1"/>
</dbReference>
<dbReference type="Pfam" id="PF14498">
    <property type="entry name" value="Glyco_hyd_65N_2"/>
    <property type="match status" value="1"/>
</dbReference>
<evidence type="ECO:0000259" key="1">
    <source>
        <dbReference type="Pfam" id="PF14498"/>
    </source>
</evidence>
<dbReference type="RefSeq" id="WP_125980990.1">
    <property type="nucleotide sequence ID" value="NZ_QXGL01000003.1"/>
</dbReference>